<evidence type="ECO:0000313" key="4">
    <source>
        <dbReference type="Proteomes" id="UP000040088"/>
    </source>
</evidence>
<feature type="chain" id="PRO_5006697795" description="Secreted protein" evidence="2">
    <location>
        <begin position="23"/>
        <end position="88"/>
    </location>
</feature>
<accession>A0A0T9TI96</accession>
<organism evidence="3 4">
    <name type="scientific">Yersinia aleksiciae</name>
    <dbReference type="NCBI Taxonomy" id="263819"/>
    <lineage>
        <taxon>Bacteria</taxon>
        <taxon>Pseudomonadati</taxon>
        <taxon>Pseudomonadota</taxon>
        <taxon>Gammaproteobacteria</taxon>
        <taxon>Enterobacterales</taxon>
        <taxon>Yersiniaceae</taxon>
        <taxon>Yersinia</taxon>
    </lineage>
</organism>
<feature type="compositionally biased region" description="Basic and acidic residues" evidence="1">
    <location>
        <begin position="29"/>
        <end position="60"/>
    </location>
</feature>
<name>A0A0T9TI96_YERAE</name>
<gene>
    <name evidence="3" type="ORF">ERS008460_01026</name>
</gene>
<reference evidence="4" key="1">
    <citation type="submission" date="2015-03" db="EMBL/GenBank/DDBJ databases">
        <authorList>
            <consortium name="Pathogen Informatics"/>
        </authorList>
    </citation>
    <scope>NUCLEOTIDE SEQUENCE [LARGE SCALE GENOMIC DNA]</scope>
    <source>
        <strain evidence="4">IP27925</strain>
    </source>
</reference>
<feature type="signal peptide" evidence="2">
    <location>
        <begin position="1"/>
        <end position="22"/>
    </location>
</feature>
<dbReference type="AlphaFoldDB" id="A0A0T9TI96"/>
<dbReference type="RefSeq" id="WP_050125555.1">
    <property type="nucleotide sequence ID" value="NZ_CQEM01000003.1"/>
</dbReference>
<dbReference type="EMBL" id="CQEM01000003">
    <property type="protein sequence ID" value="CNK82959.1"/>
    <property type="molecule type" value="Genomic_DNA"/>
</dbReference>
<evidence type="ECO:0000313" key="3">
    <source>
        <dbReference type="EMBL" id="CNK82959.1"/>
    </source>
</evidence>
<keyword evidence="2" id="KW-0732">Signal</keyword>
<protein>
    <recommendedName>
        <fullName evidence="5">Secreted protein</fullName>
    </recommendedName>
</protein>
<feature type="region of interest" description="Disordered" evidence="1">
    <location>
        <begin position="22"/>
        <end position="88"/>
    </location>
</feature>
<sequence length="88" mass="9697">MKKFLIMCMTKLLLLNTAASFAAQPTNKTGKESTNETCKRPPAPPKDKNGHPLPHPKDHNGNQPTKDQPPHDSQHDCPPPPSEKKPRG</sequence>
<proteinExistence type="predicted"/>
<evidence type="ECO:0008006" key="5">
    <source>
        <dbReference type="Google" id="ProtNLM"/>
    </source>
</evidence>
<evidence type="ECO:0000256" key="2">
    <source>
        <dbReference type="SAM" id="SignalP"/>
    </source>
</evidence>
<evidence type="ECO:0000256" key="1">
    <source>
        <dbReference type="SAM" id="MobiDB-lite"/>
    </source>
</evidence>
<dbReference type="Proteomes" id="UP000040088">
    <property type="component" value="Unassembled WGS sequence"/>
</dbReference>